<reference evidence="1" key="1">
    <citation type="journal article" date="2021" name="IMA Fungus">
        <title>Genomic characterization of three marine fungi, including Emericellopsis atlantica sp. nov. with signatures of a generalist lifestyle and marine biomass degradation.</title>
        <authorList>
            <person name="Hagestad O.C."/>
            <person name="Hou L."/>
            <person name="Andersen J.H."/>
            <person name="Hansen E.H."/>
            <person name="Altermark B."/>
            <person name="Li C."/>
            <person name="Kuhnert E."/>
            <person name="Cox R.J."/>
            <person name="Crous P.W."/>
            <person name="Spatafora J.W."/>
            <person name="Lail K."/>
            <person name="Amirebrahimi M."/>
            <person name="Lipzen A."/>
            <person name="Pangilinan J."/>
            <person name="Andreopoulos W."/>
            <person name="Hayes R.D."/>
            <person name="Ng V."/>
            <person name="Grigoriev I.V."/>
            <person name="Jackson S.A."/>
            <person name="Sutton T.D.S."/>
            <person name="Dobson A.D.W."/>
            <person name="Rama T."/>
        </authorList>
    </citation>
    <scope>NUCLEOTIDE SEQUENCE</scope>
    <source>
        <strain evidence="1">TRa018bII</strain>
    </source>
</reference>
<name>A0A9P7Y996_9HELO</name>
<keyword evidence="2" id="KW-1185">Reference proteome</keyword>
<proteinExistence type="predicted"/>
<gene>
    <name evidence="1" type="ORF">BJ875DRAFT_507897</name>
</gene>
<dbReference type="Proteomes" id="UP000824998">
    <property type="component" value="Unassembled WGS sequence"/>
</dbReference>
<dbReference type="EMBL" id="MU251759">
    <property type="protein sequence ID" value="KAG9229519.1"/>
    <property type="molecule type" value="Genomic_DNA"/>
</dbReference>
<comment type="caution">
    <text evidence="1">The sequence shown here is derived from an EMBL/GenBank/DDBJ whole genome shotgun (WGS) entry which is preliminary data.</text>
</comment>
<evidence type="ECO:0000313" key="1">
    <source>
        <dbReference type="EMBL" id="KAG9229519.1"/>
    </source>
</evidence>
<accession>A0A9P7Y996</accession>
<dbReference type="OrthoDB" id="4364447at2759"/>
<dbReference type="AlphaFoldDB" id="A0A9P7Y996"/>
<sequence length="184" mass="21337">MTRTILYISTITFGGRFPSVKTLEEIKLETRLESLLQDKDKFPGDAYTCDETIVEISHLEGLSDLFRRGRKIILNMKFMYKEVSGVSSIVKGKVKGKTGLWSRLYEHLRYRAKHCKHRLHCLINKETEEDVDINIEIPPHIVNYIMDNSRKRKAEVAPNNCRRYKTCASKIISDEDLSDVDGDR</sequence>
<protein>
    <submittedName>
        <fullName evidence="1">Uncharacterized protein</fullName>
    </submittedName>
</protein>
<organism evidence="1 2">
    <name type="scientific">Amylocarpus encephaloides</name>
    <dbReference type="NCBI Taxonomy" id="45428"/>
    <lineage>
        <taxon>Eukaryota</taxon>
        <taxon>Fungi</taxon>
        <taxon>Dikarya</taxon>
        <taxon>Ascomycota</taxon>
        <taxon>Pezizomycotina</taxon>
        <taxon>Leotiomycetes</taxon>
        <taxon>Helotiales</taxon>
        <taxon>Helotiales incertae sedis</taxon>
        <taxon>Amylocarpus</taxon>
    </lineage>
</organism>
<evidence type="ECO:0000313" key="2">
    <source>
        <dbReference type="Proteomes" id="UP000824998"/>
    </source>
</evidence>